<accession>A0A2N6NE07</accession>
<name>A0A2N6NE07_BEABA</name>
<evidence type="ECO:0000256" key="1">
    <source>
        <dbReference type="SAM" id="MobiDB-lite"/>
    </source>
</evidence>
<dbReference type="EMBL" id="MRVG01000010">
    <property type="protein sequence ID" value="PMB65508.1"/>
    <property type="molecule type" value="Genomic_DNA"/>
</dbReference>
<organism evidence="2 3">
    <name type="scientific">Beauveria bassiana</name>
    <name type="common">White muscardine disease fungus</name>
    <name type="synonym">Tritirachium shiotae</name>
    <dbReference type="NCBI Taxonomy" id="176275"/>
    <lineage>
        <taxon>Eukaryota</taxon>
        <taxon>Fungi</taxon>
        <taxon>Dikarya</taxon>
        <taxon>Ascomycota</taxon>
        <taxon>Pezizomycotina</taxon>
        <taxon>Sordariomycetes</taxon>
        <taxon>Hypocreomycetidae</taxon>
        <taxon>Hypocreales</taxon>
        <taxon>Cordycipitaceae</taxon>
        <taxon>Beauveria</taxon>
    </lineage>
</organism>
<feature type="region of interest" description="Disordered" evidence="1">
    <location>
        <begin position="1"/>
        <end position="20"/>
    </location>
</feature>
<protein>
    <submittedName>
        <fullName evidence="2">Uncharacterized protein</fullName>
    </submittedName>
</protein>
<sequence>MVRVTAMFSSMSRSRDRQDLASWRNTVPNFPMWERAPRKPDLETTFTGMAGIATAVATAQLQLPADYNVPVTIVSPQSALVIAPQQGNGLEVLVGKEMQLATDER</sequence>
<gene>
    <name evidence="2" type="ORF">BM221_008866</name>
</gene>
<dbReference type="Proteomes" id="UP000235728">
    <property type="component" value="Unassembled WGS sequence"/>
</dbReference>
<reference evidence="2 3" key="1">
    <citation type="journal article" date="2016" name="Appl. Microbiol. Biotechnol.">
        <title>Characterization of T-DNA insertion mutants with decreased virulence in the entomopathogenic fungus Beauveria bassiana JEF-007.</title>
        <authorList>
            <person name="Kim S."/>
            <person name="Lee S.J."/>
            <person name="Nai Y.S."/>
            <person name="Yu J.S."/>
            <person name="Lee M.R."/>
            <person name="Yang Y.T."/>
            <person name="Kim J.S."/>
        </authorList>
    </citation>
    <scope>NUCLEOTIDE SEQUENCE [LARGE SCALE GENOMIC DNA]</scope>
    <source>
        <strain evidence="2 3">JEF-007</strain>
    </source>
</reference>
<proteinExistence type="predicted"/>
<evidence type="ECO:0000313" key="2">
    <source>
        <dbReference type="EMBL" id="PMB65508.1"/>
    </source>
</evidence>
<evidence type="ECO:0000313" key="3">
    <source>
        <dbReference type="Proteomes" id="UP000235728"/>
    </source>
</evidence>
<dbReference type="AlphaFoldDB" id="A0A2N6NE07"/>
<comment type="caution">
    <text evidence="2">The sequence shown here is derived from an EMBL/GenBank/DDBJ whole genome shotgun (WGS) entry which is preliminary data.</text>
</comment>